<reference evidence="2 3" key="1">
    <citation type="journal article" date="2012" name="J. Bacteriol.">
        <title>Draft Genome Sequence of the Soil Bacterium Burkholderia terrae Strain BS001, Which Interacts with Fungal Surface Structures.</title>
        <authorList>
            <person name="Nazir R."/>
            <person name="Hansen M.A."/>
            <person name="Sorensen S."/>
            <person name="van Elsas J.D."/>
        </authorList>
    </citation>
    <scope>NUCLEOTIDE SEQUENCE [LARGE SCALE GENOMIC DNA]</scope>
    <source>
        <strain evidence="2 3">BS001</strain>
    </source>
</reference>
<gene>
    <name evidence="1" type="ORF">C2L64_20350</name>
    <name evidence="2" type="ORF">WQE_35275</name>
</gene>
<evidence type="ECO:0000313" key="3">
    <source>
        <dbReference type="Proteomes" id="UP000004980"/>
    </source>
</evidence>
<dbReference type="KEGG" id="phs:C2L64_20350"/>
<sequence length="63" mass="7440">MRVIVALVAFLTSGLAWAGYDVHITRKAFWGDTSGTRITLDQWKRTSKPTRKWRMILRTDRRF</sequence>
<evidence type="ECO:0000313" key="2">
    <source>
        <dbReference type="EMBL" id="EIM96210.1"/>
    </source>
</evidence>
<organism evidence="1 4">
    <name type="scientific">Paraburkholderia hospita</name>
    <dbReference type="NCBI Taxonomy" id="169430"/>
    <lineage>
        <taxon>Bacteria</taxon>
        <taxon>Pseudomonadati</taxon>
        <taxon>Pseudomonadota</taxon>
        <taxon>Betaproteobacteria</taxon>
        <taxon>Burkholderiales</taxon>
        <taxon>Burkholderiaceae</taxon>
        <taxon>Paraburkholderia</taxon>
    </lineage>
</organism>
<proteinExistence type="predicted"/>
<dbReference type="Proteomes" id="UP000004980">
    <property type="component" value="Unassembled WGS sequence"/>
</dbReference>
<dbReference type="EMBL" id="CP026106">
    <property type="protein sequence ID" value="AUT70732.1"/>
    <property type="molecule type" value="Genomic_DNA"/>
</dbReference>
<dbReference type="AlphaFoldDB" id="A0AAN1MKS6"/>
<keyword evidence="3" id="KW-1185">Reference proteome</keyword>
<name>A0AAN1MKS6_9BURK</name>
<evidence type="ECO:0000313" key="1">
    <source>
        <dbReference type="EMBL" id="AUT70732.1"/>
    </source>
</evidence>
<dbReference type="Proteomes" id="UP000236649">
    <property type="component" value="Chromosome 2"/>
</dbReference>
<protein>
    <submittedName>
        <fullName evidence="1">Uncharacterized protein</fullName>
    </submittedName>
</protein>
<accession>A0AAN1MKS6</accession>
<dbReference type="EMBL" id="AKAU01000202">
    <property type="protein sequence ID" value="EIM96210.1"/>
    <property type="molecule type" value="Genomic_DNA"/>
</dbReference>
<evidence type="ECO:0000313" key="4">
    <source>
        <dbReference type="Proteomes" id="UP000236649"/>
    </source>
</evidence>
<reference evidence="1 4" key="2">
    <citation type="submission" date="2018-01" db="EMBL/GenBank/DDBJ databases">
        <title>Species boundaries and ecological features among Paraburkholderia terrae DSMZ17804T, P. hospita DSMZ17164T and P. caribensis DSMZ13236T.</title>
        <authorList>
            <person name="Pratama A.A."/>
        </authorList>
    </citation>
    <scope>NUCLEOTIDE SEQUENCE [LARGE SCALE GENOMIC DNA]</scope>
    <source>
        <strain evidence="1 4">DSM 17164</strain>
    </source>
</reference>